<proteinExistence type="predicted"/>
<dbReference type="EMBL" id="KF901157">
    <property type="protein sequence ID" value="AIF20159.1"/>
    <property type="molecule type" value="Genomic_DNA"/>
</dbReference>
<protein>
    <submittedName>
        <fullName evidence="1">Uncharacterized protein</fullName>
    </submittedName>
</protein>
<organism evidence="1">
    <name type="scientific">uncultured marine thaumarchaeote KM3_88_E12</name>
    <dbReference type="NCBI Taxonomy" id="1456336"/>
    <lineage>
        <taxon>Archaea</taxon>
        <taxon>Nitrososphaerota</taxon>
        <taxon>environmental samples</taxon>
    </lineage>
</organism>
<name>A0A075HWU8_9ARCH</name>
<accession>A0A075HWU8</accession>
<dbReference type="AlphaFoldDB" id="A0A075HWU8"/>
<sequence>MDVSEVFCHNCKEVLGKYNTEFYTDTQIGDVIKIIHASHIREGHDLVIREITKK</sequence>
<evidence type="ECO:0000313" key="1">
    <source>
        <dbReference type="EMBL" id="AIF20159.1"/>
    </source>
</evidence>
<reference evidence="1" key="1">
    <citation type="journal article" date="2014" name="Genome Biol. Evol.">
        <title>Pangenome evidence for extensive interdomain horizontal transfer affecting lineage core and shell genes in uncultured planktonic thaumarchaeota and euryarchaeota.</title>
        <authorList>
            <person name="Deschamps P."/>
            <person name="Zivanovic Y."/>
            <person name="Moreira D."/>
            <person name="Rodriguez-Valera F."/>
            <person name="Lopez-Garcia P."/>
        </authorList>
    </citation>
    <scope>NUCLEOTIDE SEQUENCE</scope>
</reference>